<dbReference type="InterPro" id="IPR007184">
    <property type="entry name" value="Mannoside_phosphorylase"/>
</dbReference>
<keyword evidence="5" id="KW-1185">Reference proteome</keyword>
<dbReference type="InterPro" id="IPR023296">
    <property type="entry name" value="Glyco_hydro_beta-prop_sf"/>
</dbReference>
<dbReference type="Gene3D" id="2.115.10.20">
    <property type="entry name" value="Glycosyl hydrolase domain, family 43"/>
    <property type="match status" value="1"/>
</dbReference>
<dbReference type="GO" id="GO:0016757">
    <property type="term" value="F:glycosyltransferase activity"/>
    <property type="evidence" value="ECO:0007669"/>
    <property type="project" value="UniProtKB-KW"/>
</dbReference>
<gene>
    <name evidence="4" type="ORF">I41_27080</name>
</gene>
<dbReference type="AlphaFoldDB" id="A0A517TYR7"/>
<dbReference type="EC" id="2.4.1.-" evidence="4"/>
<accession>A0A517TYR7</accession>
<dbReference type="KEGG" id="llh:I41_27080"/>
<dbReference type="PIRSF" id="PIRSF016202">
    <property type="entry name" value="PH1107"/>
    <property type="match status" value="1"/>
</dbReference>
<dbReference type="Proteomes" id="UP000317909">
    <property type="component" value="Chromosome"/>
</dbReference>
<dbReference type="SUPFAM" id="SSF75005">
    <property type="entry name" value="Arabinanase/levansucrase/invertase"/>
    <property type="match status" value="1"/>
</dbReference>
<evidence type="ECO:0000256" key="1">
    <source>
        <dbReference type="ARBA" id="ARBA00022676"/>
    </source>
</evidence>
<dbReference type="PANTHER" id="PTHR34106">
    <property type="entry name" value="GLYCOSIDASE"/>
    <property type="match status" value="1"/>
</dbReference>
<evidence type="ECO:0000313" key="5">
    <source>
        <dbReference type="Proteomes" id="UP000317909"/>
    </source>
</evidence>
<evidence type="ECO:0000256" key="3">
    <source>
        <dbReference type="ARBA" id="ARBA00024356"/>
    </source>
</evidence>
<dbReference type="PANTHER" id="PTHR34106:SF5">
    <property type="entry name" value="GLYCOSIDASE"/>
    <property type="match status" value="1"/>
</dbReference>
<evidence type="ECO:0000256" key="2">
    <source>
        <dbReference type="ARBA" id="ARBA00022679"/>
    </source>
</evidence>
<keyword evidence="2 4" id="KW-0808">Transferase</keyword>
<name>A0A517TYR7_9BACT</name>
<dbReference type="CDD" id="cd18612">
    <property type="entry name" value="GH130_Lin0857-like"/>
    <property type="match status" value="1"/>
</dbReference>
<keyword evidence="1 4" id="KW-0328">Glycosyltransferase</keyword>
<comment type="similarity">
    <text evidence="3">Belongs to the glycosyl hydrolase 130 family.</text>
</comment>
<protein>
    <submittedName>
        <fullName evidence="4">Beta-1,4-mannooligosaccharide phosphorylase</fullName>
        <ecNumber evidence="4">2.4.1.-</ecNumber>
    </submittedName>
</protein>
<dbReference type="Pfam" id="PF04041">
    <property type="entry name" value="Glyco_hydro_130"/>
    <property type="match status" value="1"/>
</dbReference>
<evidence type="ECO:0000313" key="4">
    <source>
        <dbReference type="EMBL" id="QDT73519.1"/>
    </source>
</evidence>
<proteinExistence type="inferred from homology"/>
<reference evidence="4 5" key="1">
    <citation type="submission" date="2019-02" db="EMBL/GenBank/DDBJ databases">
        <title>Deep-cultivation of Planctomycetes and their phenomic and genomic characterization uncovers novel biology.</title>
        <authorList>
            <person name="Wiegand S."/>
            <person name="Jogler M."/>
            <person name="Boedeker C."/>
            <person name="Pinto D."/>
            <person name="Vollmers J."/>
            <person name="Rivas-Marin E."/>
            <person name="Kohn T."/>
            <person name="Peeters S.H."/>
            <person name="Heuer A."/>
            <person name="Rast P."/>
            <person name="Oberbeckmann S."/>
            <person name="Bunk B."/>
            <person name="Jeske O."/>
            <person name="Meyerdierks A."/>
            <person name="Storesund J.E."/>
            <person name="Kallscheuer N."/>
            <person name="Luecker S."/>
            <person name="Lage O.M."/>
            <person name="Pohl T."/>
            <person name="Merkel B.J."/>
            <person name="Hornburger P."/>
            <person name="Mueller R.-W."/>
            <person name="Bruemmer F."/>
            <person name="Labrenz M."/>
            <person name="Spormann A.M."/>
            <person name="Op den Camp H."/>
            <person name="Overmann J."/>
            <person name="Amann R."/>
            <person name="Jetten M.S.M."/>
            <person name="Mascher T."/>
            <person name="Medema M.H."/>
            <person name="Devos D.P."/>
            <person name="Kaster A.-K."/>
            <person name="Ovreas L."/>
            <person name="Rohde M."/>
            <person name="Galperin M.Y."/>
            <person name="Jogler C."/>
        </authorList>
    </citation>
    <scope>NUCLEOTIDE SEQUENCE [LARGE SCALE GENOMIC DNA]</scope>
    <source>
        <strain evidence="4 5">I41</strain>
    </source>
</reference>
<dbReference type="EMBL" id="CP036339">
    <property type="protein sequence ID" value="QDT73519.1"/>
    <property type="molecule type" value="Genomic_DNA"/>
</dbReference>
<organism evidence="4 5">
    <name type="scientific">Lacipirellula limnantheis</name>
    <dbReference type="NCBI Taxonomy" id="2528024"/>
    <lineage>
        <taxon>Bacteria</taxon>
        <taxon>Pseudomonadati</taxon>
        <taxon>Planctomycetota</taxon>
        <taxon>Planctomycetia</taxon>
        <taxon>Pirellulales</taxon>
        <taxon>Lacipirellulaceae</taxon>
        <taxon>Lacipirellula</taxon>
    </lineage>
</organism>
<dbReference type="RefSeq" id="WP_210421190.1">
    <property type="nucleotide sequence ID" value="NZ_CP036339.1"/>
</dbReference>
<sequence>MVTPDVMPPRLHTKLLVKPTDVQPQFVGFEVIGTFNPAAVDFDGEVALLIRVVERPIETRPGYIALPFWNHEQRSVAVDWRSLDEVDLIDPRIVRIKASGHIRLTFISYLLPAFSRDGSSIDRFGEHPMLPATRYETFGVEDARLAKLDDRYYLTYVAVSPHGISTALASTADFHSFERHGIIFCPENKDVLLFPEKIGDEFVAFHRPNPNAHFSPPEIWLARSPDLIHWGRHERLLGAEASWASVKVGGGVSPIRTERGWLSLYHGHIAPTAAEQRAGSIGQYAAASMLLDLGDPRRIVGLSPHPIMRAEADFERLGYLPNIVFPTALLRRGESVDVYYGAADTCTGVARYALDDLLATIP</sequence>